<sequence length="71" mass="7695">MTLPTVMSVDARGGDAFSAPDDDPDLRLHVVRYTDQPDRVTVSPRDVSAADYTTTWLSVDADAVVSLTDAR</sequence>
<keyword evidence="4" id="KW-1185">Reference proteome</keyword>
<dbReference type="AlphaFoldDB" id="A0A1I0MJI1"/>
<organism evidence="3 4">
    <name type="scientific">Halobacterium jilantaiense</name>
    <dbReference type="NCBI Taxonomy" id="355548"/>
    <lineage>
        <taxon>Archaea</taxon>
        <taxon>Methanobacteriati</taxon>
        <taxon>Methanobacteriota</taxon>
        <taxon>Stenosarchaea group</taxon>
        <taxon>Halobacteria</taxon>
        <taxon>Halobacteriales</taxon>
        <taxon>Halobacteriaceae</taxon>
        <taxon>Halobacterium</taxon>
    </lineage>
</organism>
<evidence type="ECO:0000313" key="3">
    <source>
        <dbReference type="EMBL" id="SEV88557.1"/>
    </source>
</evidence>
<dbReference type="Pfam" id="PF24351">
    <property type="entry name" value="DUF7511"/>
    <property type="match status" value="1"/>
</dbReference>
<protein>
    <recommendedName>
        <fullName evidence="2">DUF7511 domain-containing protein</fullName>
    </recommendedName>
</protein>
<name>A0A1I0MJI1_9EURY</name>
<dbReference type="Proteomes" id="UP000198518">
    <property type="component" value="Unassembled WGS sequence"/>
</dbReference>
<feature type="domain" description="DUF7511" evidence="2">
    <location>
        <begin position="25"/>
        <end position="71"/>
    </location>
</feature>
<dbReference type="EMBL" id="FOJA01000001">
    <property type="protein sequence ID" value="SEV88557.1"/>
    <property type="molecule type" value="Genomic_DNA"/>
</dbReference>
<evidence type="ECO:0000259" key="2">
    <source>
        <dbReference type="Pfam" id="PF24351"/>
    </source>
</evidence>
<dbReference type="InterPro" id="IPR055933">
    <property type="entry name" value="DUF7511"/>
</dbReference>
<dbReference type="STRING" id="355548.SAMN04487945_0127"/>
<gene>
    <name evidence="3" type="ORF">SAMN04487945_0127</name>
</gene>
<accession>A0A1I0MJI1</accession>
<reference evidence="3 4" key="1">
    <citation type="submission" date="2016-10" db="EMBL/GenBank/DDBJ databases">
        <authorList>
            <person name="de Groot N.N."/>
        </authorList>
    </citation>
    <scope>NUCLEOTIDE SEQUENCE [LARGE SCALE GENOMIC DNA]</scope>
    <source>
        <strain evidence="3 4">CGMCC 1.5337</strain>
    </source>
</reference>
<evidence type="ECO:0000313" key="4">
    <source>
        <dbReference type="Proteomes" id="UP000198518"/>
    </source>
</evidence>
<feature type="region of interest" description="Disordered" evidence="1">
    <location>
        <begin position="1"/>
        <end position="21"/>
    </location>
</feature>
<evidence type="ECO:0000256" key="1">
    <source>
        <dbReference type="SAM" id="MobiDB-lite"/>
    </source>
</evidence>
<proteinExistence type="predicted"/>